<feature type="signal peptide" evidence="3">
    <location>
        <begin position="1"/>
        <end position="22"/>
    </location>
</feature>
<organism evidence="4 5">
    <name type="scientific">Xylaria hypoxylon</name>
    <dbReference type="NCBI Taxonomy" id="37992"/>
    <lineage>
        <taxon>Eukaryota</taxon>
        <taxon>Fungi</taxon>
        <taxon>Dikarya</taxon>
        <taxon>Ascomycota</taxon>
        <taxon>Pezizomycotina</taxon>
        <taxon>Sordariomycetes</taxon>
        <taxon>Xylariomycetidae</taxon>
        <taxon>Xylariales</taxon>
        <taxon>Xylariaceae</taxon>
        <taxon>Xylaria</taxon>
    </lineage>
</organism>
<evidence type="ECO:0000256" key="1">
    <source>
        <dbReference type="SAM" id="MobiDB-lite"/>
    </source>
</evidence>
<feature type="chain" id="PRO_5021312607" description="Mid2 domain-containing protein" evidence="3">
    <location>
        <begin position="23"/>
        <end position="302"/>
    </location>
</feature>
<dbReference type="OrthoDB" id="4696326at2759"/>
<keyword evidence="5" id="KW-1185">Reference proteome</keyword>
<evidence type="ECO:0000256" key="2">
    <source>
        <dbReference type="SAM" id="Phobius"/>
    </source>
</evidence>
<keyword evidence="2" id="KW-0812">Transmembrane</keyword>
<dbReference type="Proteomes" id="UP000297716">
    <property type="component" value="Unassembled WGS sequence"/>
</dbReference>
<accession>A0A4Z0YQG1</accession>
<feature type="transmembrane region" description="Helical" evidence="2">
    <location>
        <begin position="59"/>
        <end position="84"/>
    </location>
</feature>
<keyword evidence="3" id="KW-0732">Signal</keyword>
<comment type="caution">
    <text evidence="4">The sequence shown here is derived from an EMBL/GenBank/DDBJ whole genome shotgun (WGS) entry which is preliminary data.</text>
</comment>
<gene>
    <name evidence="4" type="ORF">E0Z10_g7343</name>
</gene>
<evidence type="ECO:0000313" key="5">
    <source>
        <dbReference type="Proteomes" id="UP000297716"/>
    </source>
</evidence>
<evidence type="ECO:0008006" key="6">
    <source>
        <dbReference type="Google" id="ProtNLM"/>
    </source>
</evidence>
<sequence>MVTGALHGSVLALWLLADHVLSETTTATSSTPTNSALVPTSTFVSPSLKRDDAGLSDSAKVGISVGVTLAAILLIGSIAILCVIRRRNRALTKPQTRAVGSRDNFDDENVVVGEDPAKGKEIYYMSPTPNGHHGMLSQAPDGSIYQYQGGGYPTVPGQTYAPQGQPQAMSYPTGQYGETHAYPGTVYPGTTVIGASQQNGYAGPSNAQYQPEVHLQYQQQQQGGEISWIYPISATSPVEAAHIQHKYLQDYQQQEQSSILGHNQYQNEDIYHVPPPHPHASELPDQRRPAELMGEGHYREAP</sequence>
<reference evidence="4 5" key="1">
    <citation type="submission" date="2019-03" db="EMBL/GenBank/DDBJ databases">
        <title>Draft genome sequence of Xylaria hypoxylon DSM 108379, a ubiquitous saprotrophic-parasitic fungi on hardwood.</title>
        <authorList>
            <person name="Buettner E."/>
            <person name="Leonhardt S."/>
            <person name="Gebauer A.M."/>
            <person name="Liers C."/>
            <person name="Hofrichter M."/>
            <person name="Kellner H."/>
        </authorList>
    </citation>
    <scope>NUCLEOTIDE SEQUENCE [LARGE SCALE GENOMIC DNA]</scope>
    <source>
        <strain evidence="4 5">DSM 108379</strain>
    </source>
</reference>
<feature type="compositionally biased region" description="Basic and acidic residues" evidence="1">
    <location>
        <begin position="279"/>
        <end position="302"/>
    </location>
</feature>
<evidence type="ECO:0000256" key="3">
    <source>
        <dbReference type="SAM" id="SignalP"/>
    </source>
</evidence>
<name>A0A4Z0YQG1_9PEZI</name>
<evidence type="ECO:0000313" key="4">
    <source>
        <dbReference type="EMBL" id="TGJ81435.1"/>
    </source>
</evidence>
<dbReference type="EMBL" id="SKBN01000169">
    <property type="protein sequence ID" value="TGJ81435.1"/>
    <property type="molecule type" value="Genomic_DNA"/>
</dbReference>
<proteinExistence type="predicted"/>
<protein>
    <recommendedName>
        <fullName evidence="6">Mid2 domain-containing protein</fullName>
    </recommendedName>
</protein>
<feature type="region of interest" description="Disordered" evidence="1">
    <location>
        <begin position="262"/>
        <end position="302"/>
    </location>
</feature>
<keyword evidence="2" id="KW-0472">Membrane</keyword>
<dbReference type="AlphaFoldDB" id="A0A4Z0YQG1"/>
<keyword evidence="2" id="KW-1133">Transmembrane helix</keyword>